<dbReference type="AlphaFoldDB" id="A0AAV4TFG2"/>
<dbReference type="EMBL" id="BPLR01011096">
    <property type="protein sequence ID" value="GIY44126.1"/>
    <property type="molecule type" value="Genomic_DNA"/>
</dbReference>
<proteinExistence type="predicted"/>
<gene>
    <name evidence="1" type="ORF">CEXT_248811</name>
</gene>
<comment type="caution">
    <text evidence="1">The sequence shown here is derived from an EMBL/GenBank/DDBJ whole genome shotgun (WGS) entry which is preliminary data.</text>
</comment>
<name>A0AAV4TFG2_CAEEX</name>
<reference evidence="1 2" key="1">
    <citation type="submission" date="2021-06" db="EMBL/GenBank/DDBJ databases">
        <title>Caerostris extrusa draft genome.</title>
        <authorList>
            <person name="Kono N."/>
            <person name="Arakawa K."/>
        </authorList>
    </citation>
    <scope>NUCLEOTIDE SEQUENCE [LARGE SCALE GENOMIC DNA]</scope>
</reference>
<feature type="non-terminal residue" evidence="1">
    <location>
        <position position="67"/>
    </location>
</feature>
<evidence type="ECO:0000313" key="1">
    <source>
        <dbReference type="EMBL" id="GIY44126.1"/>
    </source>
</evidence>
<accession>A0AAV4TFG2</accession>
<sequence>MYEEEIDIPFQISSRQLQINFRGVSTDTELKKARSNWLKTPNFDRFYSQREKMAKELEISISLSKWV</sequence>
<evidence type="ECO:0000313" key="2">
    <source>
        <dbReference type="Proteomes" id="UP001054945"/>
    </source>
</evidence>
<keyword evidence="2" id="KW-1185">Reference proteome</keyword>
<dbReference type="Proteomes" id="UP001054945">
    <property type="component" value="Unassembled WGS sequence"/>
</dbReference>
<organism evidence="1 2">
    <name type="scientific">Caerostris extrusa</name>
    <name type="common">Bark spider</name>
    <name type="synonym">Caerostris bankana</name>
    <dbReference type="NCBI Taxonomy" id="172846"/>
    <lineage>
        <taxon>Eukaryota</taxon>
        <taxon>Metazoa</taxon>
        <taxon>Ecdysozoa</taxon>
        <taxon>Arthropoda</taxon>
        <taxon>Chelicerata</taxon>
        <taxon>Arachnida</taxon>
        <taxon>Araneae</taxon>
        <taxon>Araneomorphae</taxon>
        <taxon>Entelegynae</taxon>
        <taxon>Araneoidea</taxon>
        <taxon>Araneidae</taxon>
        <taxon>Caerostris</taxon>
    </lineage>
</organism>
<protein>
    <submittedName>
        <fullName evidence="1">Uncharacterized protein</fullName>
    </submittedName>
</protein>